<feature type="domain" description="RRM" evidence="2">
    <location>
        <begin position="18"/>
        <end position="96"/>
    </location>
</feature>
<dbReference type="Proteomes" id="UP000030689">
    <property type="component" value="Unassembled WGS sequence"/>
</dbReference>
<accession>V4NBB0</accession>
<dbReference type="Gene3D" id="3.30.70.330">
    <property type="match status" value="2"/>
</dbReference>
<dbReference type="EMBL" id="KI517464">
    <property type="protein sequence ID" value="ESQ43186.1"/>
    <property type="molecule type" value="Genomic_DNA"/>
</dbReference>
<gene>
    <name evidence="3" type="ORF">EUTSA_v10016110mg</name>
</gene>
<dbReference type="AlphaFoldDB" id="V4NBB0"/>
<dbReference type="CDD" id="cd12686">
    <property type="entry name" value="RRM1_PTBPH1_PTBPH2"/>
    <property type="match status" value="1"/>
</dbReference>
<evidence type="ECO:0000313" key="4">
    <source>
        <dbReference type="Proteomes" id="UP000030689"/>
    </source>
</evidence>
<dbReference type="OMA" id="GFARNQM"/>
<dbReference type="GO" id="GO:0003723">
    <property type="term" value="F:RNA binding"/>
    <property type="evidence" value="ECO:0007669"/>
    <property type="project" value="UniProtKB-UniRule"/>
</dbReference>
<protein>
    <recommendedName>
        <fullName evidence="2">RRM domain-containing protein</fullName>
    </recommendedName>
</protein>
<dbReference type="InterPro" id="IPR012677">
    <property type="entry name" value="Nucleotide-bd_a/b_plait_sf"/>
</dbReference>
<dbReference type="InterPro" id="IPR000504">
    <property type="entry name" value="RRM_dom"/>
</dbReference>
<dbReference type="InterPro" id="IPR035979">
    <property type="entry name" value="RBD_domain_sf"/>
</dbReference>
<dbReference type="SUPFAM" id="SSF54928">
    <property type="entry name" value="RNA-binding domain, RBD"/>
    <property type="match status" value="2"/>
</dbReference>
<dbReference type="Pfam" id="PF00076">
    <property type="entry name" value="RRM_1"/>
    <property type="match status" value="1"/>
</dbReference>
<organism evidence="3 4">
    <name type="scientific">Eutrema salsugineum</name>
    <name type="common">Saltwater cress</name>
    <name type="synonym">Sisymbrium salsugineum</name>
    <dbReference type="NCBI Taxonomy" id="72664"/>
    <lineage>
        <taxon>Eukaryota</taxon>
        <taxon>Viridiplantae</taxon>
        <taxon>Streptophyta</taxon>
        <taxon>Embryophyta</taxon>
        <taxon>Tracheophyta</taxon>
        <taxon>Spermatophyta</taxon>
        <taxon>Magnoliopsida</taxon>
        <taxon>eudicotyledons</taxon>
        <taxon>Gunneridae</taxon>
        <taxon>Pentapetalae</taxon>
        <taxon>rosids</taxon>
        <taxon>malvids</taxon>
        <taxon>Brassicales</taxon>
        <taxon>Brassicaceae</taxon>
        <taxon>Eutremeae</taxon>
        <taxon>Eutrema</taxon>
    </lineage>
</organism>
<sequence length="178" mass="19797">MSSVSSQPQFRYTQPPSKVLHLRNLPWECTEEELIELGKPFGTVVNTKCNVGANRNQAFIEFEDLNQAIQMISYYASSSEPAQVRGKTVYLQYSNRQEIVNNKTTADVVGNVLLVTVEGEDARMVSIDVLHLVFSAFGFVHKITTFEKTAGYQALVQFTDADTATSAKNALDGRSIPR</sequence>
<evidence type="ECO:0000256" key="1">
    <source>
        <dbReference type="PROSITE-ProRule" id="PRU00176"/>
    </source>
</evidence>
<evidence type="ECO:0000259" key="2">
    <source>
        <dbReference type="PROSITE" id="PS50102"/>
    </source>
</evidence>
<dbReference type="SMART" id="SM00360">
    <property type="entry name" value="RRM"/>
    <property type="match status" value="1"/>
</dbReference>
<name>V4NBB0_EUTSA</name>
<dbReference type="InterPro" id="IPR034792">
    <property type="entry name" value="PTBPH1/PTBPH2_RRM1"/>
</dbReference>
<proteinExistence type="predicted"/>
<keyword evidence="4" id="KW-1185">Reference proteome</keyword>
<keyword evidence="1" id="KW-0694">RNA-binding</keyword>
<dbReference type="PANTHER" id="PTHR15592">
    <property type="entry name" value="MATRIN 3/NUCLEAR PROTEIN 220-RELATED"/>
    <property type="match status" value="1"/>
</dbReference>
<evidence type="ECO:0000313" key="3">
    <source>
        <dbReference type="EMBL" id="ESQ43186.1"/>
    </source>
</evidence>
<reference evidence="3 4" key="1">
    <citation type="journal article" date="2013" name="Front. Plant Sci.">
        <title>The Reference Genome of the Halophytic Plant Eutrema salsugineum.</title>
        <authorList>
            <person name="Yang R."/>
            <person name="Jarvis D.E."/>
            <person name="Chen H."/>
            <person name="Beilstein M.A."/>
            <person name="Grimwood J."/>
            <person name="Jenkins J."/>
            <person name="Shu S."/>
            <person name="Prochnik S."/>
            <person name="Xin M."/>
            <person name="Ma C."/>
            <person name="Schmutz J."/>
            <person name="Wing R.A."/>
            <person name="Mitchell-Olds T."/>
            <person name="Schumaker K.S."/>
            <person name="Wang X."/>
        </authorList>
    </citation>
    <scope>NUCLEOTIDE SEQUENCE [LARGE SCALE GENOMIC DNA]</scope>
</reference>
<dbReference type="PROSITE" id="PS50102">
    <property type="entry name" value="RRM"/>
    <property type="match status" value="1"/>
</dbReference>
<dbReference type="FunFam" id="3.30.70.330:FF:000260">
    <property type="entry name" value="Polypyrimidine tract-binding protein homolog 2"/>
    <property type="match status" value="1"/>
</dbReference>
<dbReference type="Gramene" id="ESQ43186">
    <property type="protein sequence ID" value="ESQ43186"/>
    <property type="gene ID" value="EUTSA_v10016110mg"/>
</dbReference>